<evidence type="ECO:0000313" key="2">
    <source>
        <dbReference type="Proteomes" id="UP001153332"/>
    </source>
</evidence>
<gene>
    <name evidence="1" type="ORF">O1611_g5495</name>
</gene>
<dbReference type="EMBL" id="JAPUUL010001175">
    <property type="protein sequence ID" value="KAJ8128144.1"/>
    <property type="molecule type" value="Genomic_DNA"/>
</dbReference>
<name>A0ACC2JL72_9PEZI</name>
<proteinExistence type="predicted"/>
<organism evidence="1 2">
    <name type="scientific">Lasiodiplodia mahajangana</name>
    <dbReference type="NCBI Taxonomy" id="1108764"/>
    <lineage>
        <taxon>Eukaryota</taxon>
        <taxon>Fungi</taxon>
        <taxon>Dikarya</taxon>
        <taxon>Ascomycota</taxon>
        <taxon>Pezizomycotina</taxon>
        <taxon>Dothideomycetes</taxon>
        <taxon>Dothideomycetes incertae sedis</taxon>
        <taxon>Botryosphaeriales</taxon>
        <taxon>Botryosphaeriaceae</taxon>
        <taxon>Lasiodiplodia</taxon>
    </lineage>
</organism>
<keyword evidence="2" id="KW-1185">Reference proteome</keyword>
<comment type="caution">
    <text evidence="1">The sequence shown here is derived from an EMBL/GenBank/DDBJ whole genome shotgun (WGS) entry which is preliminary data.</text>
</comment>
<sequence length="509" mass="57651">MMQSLKLHAATSEIFQPRSATILLFVGFSYCLYRTIYNLYFHPLRSIPGPWIAAISNVPYCWWLLGGRQPYKMLELHYKYGHVVRIAPNEVSFSSAQSLRDIYGPRPGHKTFTKAEFYGNGQFNGTGVTSLGNERRPDVHKYMRESLASGFSDRALFEQERVINTPVDLFIHLVGAKGSLEEGLNMSSTLQSLTFDIAASLSFGRTFDSVTREEPDPWLSAALLSLEQAETADALNRFPILKHVAPVLMSRKFKRFTQGTKKFEEFCYNATQLRIALKTGSKDFLTEIIQDRDPSVVTDKHIAAHSSDFIIAGTDTSATSVAAAIYYLLRDPATMSRLTGEVRDAFRRYEDITFSSTRSLQYLNAVLNEAMRIYPPAPMAPPRHVPEGGDTIDGLFLPQGVTVSTHPLAASLTPENFHDPWSFKAERWIQHDERDKLDSFQPFSIGKRACLGRGLAWLEMRIILAKLVWVYDMELVNTSLDWHRDSLMHGLWQRPDLMVRAKNRGVNIP</sequence>
<reference evidence="1" key="1">
    <citation type="submission" date="2022-12" db="EMBL/GenBank/DDBJ databases">
        <title>Genome Sequence of Lasiodiplodia mahajangana.</title>
        <authorList>
            <person name="Buettner E."/>
        </authorList>
    </citation>
    <scope>NUCLEOTIDE SEQUENCE</scope>
    <source>
        <strain evidence="1">VT137</strain>
    </source>
</reference>
<dbReference type="Proteomes" id="UP001153332">
    <property type="component" value="Unassembled WGS sequence"/>
</dbReference>
<evidence type="ECO:0000313" key="1">
    <source>
        <dbReference type="EMBL" id="KAJ8128144.1"/>
    </source>
</evidence>
<accession>A0ACC2JL72</accession>
<protein>
    <submittedName>
        <fullName evidence="1">Uncharacterized protein</fullName>
    </submittedName>
</protein>